<feature type="transmembrane region" description="Helical" evidence="9">
    <location>
        <begin position="400"/>
        <end position="420"/>
    </location>
</feature>
<evidence type="ECO:0000256" key="5">
    <source>
        <dbReference type="ARBA" id="ARBA00023136"/>
    </source>
</evidence>
<feature type="transmembrane region" description="Helical" evidence="9">
    <location>
        <begin position="259"/>
        <end position="283"/>
    </location>
</feature>
<comment type="subcellular location">
    <subcellularLocation>
        <location evidence="1">Cell membrane</location>
        <topology evidence="1">Multi-pass membrane protein</topology>
    </subcellularLocation>
</comment>
<dbReference type="FunFam" id="1.20.1250.20:FF:000055">
    <property type="entry name" value="Facilitated trehalose transporter Tret1-2 homolog"/>
    <property type="match status" value="1"/>
</dbReference>
<dbReference type="PROSITE" id="PS50850">
    <property type="entry name" value="MFS"/>
    <property type="match status" value="1"/>
</dbReference>
<dbReference type="InterPro" id="IPR044775">
    <property type="entry name" value="MFS_ERD6/Tret1-like"/>
</dbReference>
<dbReference type="Pfam" id="PF00083">
    <property type="entry name" value="Sugar_tr"/>
    <property type="match status" value="1"/>
</dbReference>
<evidence type="ECO:0000256" key="7">
    <source>
        <dbReference type="ARBA" id="ARBA00024348"/>
    </source>
</evidence>
<feature type="transmembrane region" description="Helical" evidence="9">
    <location>
        <begin position="68"/>
        <end position="88"/>
    </location>
</feature>
<feature type="transmembrane region" description="Helical" evidence="9">
    <location>
        <begin position="95"/>
        <end position="113"/>
    </location>
</feature>
<evidence type="ECO:0000256" key="3">
    <source>
        <dbReference type="ARBA" id="ARBA00022692"/>
    </source>
</evidence>
<evidence type="ECO:0000313" key="12">
    <source>
        <dbReference type="Proteomes" id="UP001286313"/>
    </source>
</evidence>
<dbReference type="NCBIfam" id="TIGR00879">
    <property type="entry name" value="SP"/>
    <property type="match status" value="1"/>
</dbReference>
<name>A0AAE1F0M5_PETCI</name>
<comment type="caution">
    <text evidence="11">The sequence shown here is derived from an EMBL/GenBank/DDBJ whole genome shotgun (WGS) entry which is preliminary data.</text>
</comment>
<proteinExistence type="inferred from homology"/>
<evidence type="ECO:0000256" key="2">
    <source>
        <dbReference type="ARBA" id="ARBA00022475"/>
    </source>
</evidence>
<dbReference type="CDD" id="cd17358">
    <property type="entry name" value="MFS_GLUT6_8_Class3_like"/>
    <property type="match status" value="1"/>
</dbReference>
<dbReference type="InterPro" id="IPR005829">
    <property type="entry name" value="Sugar_transporter_CS"/>
</dbReference>
<dbReference type="GO" id="GO:0051119">
    <property type="term" value="F:sugar transmembrane transporter activity"/>
    <property type="evidence" value="ECO:0007669"/>
    <property type="project" value="InterPro"/>
</dbReference>
<feature type="transmembrane region" description="Helical" evidence="9">
    <location>
        <begin position="432"/>
        <end position="451"/>
    </location>
</feature>
<accession>A0AAE1F0M5</accession>
<dbReference type="PANTHER" id="PTHR48021:SF1">
    <property type="entry name" value="GH07001P-RELATED"/>
    <property type="match status" value="1"/>
</dbReference>
<dbReference type="EMBL" id="JAWQEG010003728">
    <property type="protein sequence ID" value="KAK3864731.1"/>
    <property type="molecule type" value="Genomic_DNA"/>
</dbReference>
<dbReference type="GO" id="GO:0005886">
    <property type="term" value="C:plasma membrane"/>
    <property type="evidence" value="ECO:0007669"/>
    <property type="project" value="UniProtKB-SubCell"/>
</dbReference>
<dbReference type="PANTHER" id="PTHR48021">
    <property type="match status" value="1"/>
</dbReference>
<keyword evidence="8" id="KW-0813">Transport</keyword>
<evidence type="ECO:0000259" key="10">
    <source>
        <dbReference type="PROSITE" id="PS50850"/>
    </source>
</evidence>
<reference evidence="11" key="1">
    <citation type="submission" date="2023-10" db="EMBL/GenBank/DDBJ databases">
        <title>Genome assemblies of two species of porcelain crab, Petrolisthes cinctipes and Petrolisthes manimaculis (Anomura: Porcellanidae).</title>
        <authorList>
            <person name="Angst P."/>
        </authorList>
    </citation>
    <scope>NUCLEOTIDE SEQUENCE</scope>
    <source>
        <strain evidence="11">PB745_01</strain>
        <tissue evidence="11">Gill</tissue>
    </source>
</reference>
<dbReference type="PROSITE" id="PS00217">
    <property type="entry name" value="SUGAR_TRANSPORT_2"/>
    <property type="match status" value="1"/>
</dbReference>
<feature type="transmembrane region" description="Helical" evidence="9">
    <location>
        <begin position="303"/>
        <end position="321"/>
    </location>
</feature>
<keyword evidence="5 9" id="KW-0472">Membrane</keyword>
<dbReference type="AlphaFoldDB" id="A0AAE1F0M5"/>
<dbReference type="Gene3D" id="1.20.1250.20">
    <property type="entry name" value="MFS general substrate transporter like domains"/>
    <property type="match status" value="1"/>
</dbReference>
<feature type="transmembrane region" description="Helical" evidence="9">
    <location>
        <begin position="179"/>
        <end position="201"/>
    </location>
</feature>
<protein>
    <recommendedName>
        <fullName evidence="10">Major facilitator superfamily (MFS) profile domain-containing protein</fullName>
    </recommendedName>
</protein>
<dbReference type="SUPFAM" id="SSF103473">
    <property type="entry name" value="MFS general substrate transporter"/>
    <property type="match status" value="1"/>
</dbReference>
<feature type="transmembrane region" description="Helical" evidence="9">
    <location>
        <begin position="154"/>
        <end position="173"/>
    </location>
</feature>
<evidence type="ECO:0000256" key="6">
    <source>
        <dbReference type="ARBA" id="ARBA00023180"/>
    </source>
</evidence>
<gene>
    <name evidence="11" type="ORF">Pcinc_029591</name>
</gene>
<dbReference type="InterPro" id="IPR036259">
    <property type="entry name" value="MFS_trans_sf"/>
</dbReference>
<keyword evidence="6" id="KW-0325">Glycoprotein</keyword>
<comment type="similarity">
    <text evidence="7">Belongs to the major facilitator superfamily. Sugar transporter (TC 2.A.1.1) family. Trehalose transporter subfamily.</text>
</comment>
<evidence type="ECO:0000313" key="11">
    <source>
        <dbReference type="EMBL" id="KAK3864731.1"/>
    </source>
</evidence>
<dbReference type="InterPro" id="IPR003663">
    <property type="entry name" value="Sugar/inositol_transpt"/>
</dbReference>
<organism evidence="11 12">
    <name type="scientific">Petrolisthes cinctipes</name>
    <name type="common">Flat porcelain crab</name>
    <dbReference type="NCBI Taxonomy" id="88211"/>
    <lineage>
        <taxon>Eukaryota</taxon>
        <taxon>Metazoa</taxon>
        <taxon>Ecdysozoa</taxon>
        <taxon>Arthropoda</taxon>
        <taxon>Crustacea</taxon>
        <taxon>Multicrustacea</taxon>
        <taxon>Malacostraca</taxon>
        <taxon>Eumalacostraca</taxon>
        <taxon>Eucarida</taxon>
        <taxon>Decapoda</taxon>
        <taxon>Pleocyemata</taxon>
        <taxon>Anomura</taxon>
        <taxon>Galatheoidea</taxon>
        <taxon>Porcellanidae</taxon>
        <taxon>Petrolisthes</taxon>
    </lineage>
</organism>
<feature type="transmembrane region" description="Helical" evidence="9">
    <location>
        <begin position="20"/>
        <end position="42"/>
    </location>
</feature>
<keyword evidence="12" id="KW-1185">Reference proteome</keyword>
<dbReference type="InterPro" id="IPR050549">
    <property type="entry name" value="MFS_Trehalose_Transporter"/>
</dbReference>
<dbReference type="PRINTS" id="PR00171">
    <property type="entry name" value="SUGRTRNSPORT"/>
</dbReference>
<feature type="transmembrane region" description="Helical" evidence="9">
    <location>
        <begin position="125"/>
        <end position="142"/>
    </location>
</feature>
<evidence type="ECO:0000256" key="1">
    <source>
        <dbReference type="ARBA" id="ARBA00004651"/>
    </source>
</evidence>
<feature type="transmembrane region" description="Helical" evidence="9">
    <location>
        <begin position="361"/>
        <end position="388"/>
    </location>
</feature>
<dbReference type="InterPro" id="IPR020846">
    <property type="entry name" value="MFS_dom"/>
</dbReference>
<keyword evidence="2" id="KW-1003">Cell membrane</keyword>
<dbReference type="Proteomes" id="UP001286313">
    <property type="component" value="Unassembled WGS sequence"/>
</dbReference>
<feature type="transmembrane region" description="Helical" evidence="9">
    <location>
        <begin position="328"/>
        <end position="349"/>
    </location>
</feature>
<dbReference type="InterPro" id="IPR005828">
    <property type="entry name" value="MFS_sugar_transport-like"/>
</dbReference>
<evidence type="ECO:0000256" key="9">
    <source>
        <dbReference type="SAM" id="Phobius"/>
    </source>
</evidence>
<keyword evidence="4 9" id="KW-1133">Transmembrane helix</keyword>
<sequence length="507" mass="55272">MEDQRSTTTQLTGSSTPAHLIQYITAFSVAVGSFSFGTTLGYTSPAGPLLISNSTNGSLHLTSVEHSFFSSILNVGALVGGPLGGLVINAIGRRWTMLGTVVILVASWLLIIFGQNFAMLLCGRILAGLYTGVTCVNIPNYIGEISSPDIRGTLGTVFQLMVVTGILFAYVVGDFMTSWRALAAVCAIPVLIYSVLIVLFVKESPNVLIAKGKLNEARHVLQHFRGKHYDVEPELEVLRQNQEEMSKNKTTLKDLKKSYILKPLIIVVAIMFFQQTSGVNAVLFNLNEIFGSAGTGMDEGINAMIVGLVQVLATIVATFLCDRLGRKLLLILSSSAMCISLVALDVFFYEKDQDEQHAMDTLGWLPLVSLIVYIAAFSIGYGPIPWVLMGELFTSNVKDAAGAVGIMVNWGTSFFVTLLFEPLQEIMGPFGVYWMFAGFCAVNCIFCILVVPETKGKTLEEITAYFGAPTNSQDTTTTTTTKSNHYDNPVFTIEHKEEEKKSQKLPQ</sequence>
<evidence type="ECO:0000256" key="4">
    <source>
        <dbReference type="ARBA" id="ARBA00022989"/>
    </source>
</evidence>
<feature type="domain" description="Major facilitator superfamily (MFS) profile" evidence="10">
    <location>
        <begin position="25"/>
        <end position="455"/>
    </location>
</feature>
<keyword evidence="3 9" id="KW-0812">Transmembrane</keyword>
<evidence type="ECO:0000256" key="8">
    <source>
        <dbReference type="RuleBase" id="RU003346"/>
    </source>
</evidence>